<comment type="caution">
    <text evidence="1">The sequence shown here is derived from an EMBL/GenBank/DDBJ whole genome shotgun (WGS) entry which is preliminary data.</text>
</comment>
<dbReference type="Proteomes" id="UP000326458">
    <property type="component" value="Unassembled WGS sequence"/>
</dbReference>
<reference evidence="1 2" key="1">
    <citation type="submission" date="2019-06" db="EMBL/GenBank/DDBJ databases">
        <title>Discovery of a novel chromosome fission-fusion reversal in muntjac.</title>
        <authorList>
            <person name="Mudd A.B."/>
            <person name="Bredeson J.V."/>
            <person name="Baum R."/>
            <person name="Hockemeyer D."/>
            <person name="Rokhsar D.S."/>
        </authorList>
    </citation>
    <scope>NUCLEOTIDE SEQUENCE [LARGE SCALE GENOMIC DNA]</scope>
    <source>
        <strain evidence="1">UTSW_UCB_Mm</strain>
        <tissue evidence="1">Fibroblast cell line</tissue>
    </source>
</reference>
<proteinExistence type="predicted"/>
<sequence>MRSPEPRKLFGSLYKAAAEDCRNRRLCDIGVGGFILLRIQERLAREGIKNKIIYESAHLDPERKQITGSSSN</sequence>
<evidence type="ECO:0000313" key="2">
    <source>
        <dbReference type="Proteomes" id="UP000326458"/>
    </source>
</evidence>
<accession>A0A5N3V3D7</accession>
<dbReference type="EMBL" id="VCEA01000003">
    <property type="protein sequence ID" value="KAB0343635.1"/>
    <property type="molecule type" value="Genomic_DNA"/>
</dbReference>
<evidence type="ECO:0000313" key="1">
    <source>
        <dbReference type="EMBL" id="KAB0343635.1"/>
    </source>
</evidence>
<name>A0A5N3V3D7_MUNMU</name>
<gene>
    <name evidence="1" type="ORF">FD754_020561</name>
</gene>
<dbReference type="AlphaFoldDB" id="A0A5N3V3D7"/>
<organism evidence="1 2">
    <name type="scientific">Muntiacus muntjak</name>
    <name type="common">Barking deer</name>
    <name type="synonym">Indian muntjac</name>
    <dbReference type="NCBI Taxonomy" id="9888"/>
    <lineage>
        <taxon>Eukaryota</taxon>
        <taxon>Metazoa</taxon>
        <taxon>Chordata</taxon>
        <taxon>Craniata</taxon>
        <taxon>Vertebrata</taxon>
        <taxon>Euteleostomi</taxon>
        <taxon>Mammalia</taxon>
        <taxon>Eutheria</taxon>
        <taxon>Laurasiatheria</taxon>
        <taxon>Artiodactyla</taxon>
        <taxon>Ruminantia</taxon>
        <taxon>Pecora</taxon>
        <taxon>Cervidae</taxon>
        <taxon>Muntiacinae</taxon>
        <taxon>Muntiacus</taxon>
    </lineage>
</organism>
<protein>
    <submittedName>
        <fullName evidence="1">Uncharacterized protein</fullName>
    </submittedName>
</protein>
<keyword evidence="2" id="KW-1185">Reference proteome</keyword>